<evidence type="ECO:0000313" key="2">
    <source>
        <dbReference type="Proteomes" id="UP000029226"/>
    </source>
</evidence>
<accession>A0A090QC56</accession>
<dbReference type="Proteomes" id="UP000029226">
    <property type="component" value="Unassembled WGS sequence"/>
</dbReference>
<reference evidence="1 2" key="1">
    <citation type="journal article" date="2014" name="Genome Announc.">
        <title>Draft Genome Sequences of Marine Flavobacterium Nonlabens Strains NR17, NR24, NR27, NR32, NR33, and Ara13.</title>
        <authorList>
            <person name="Nakanishi M."/>
            <person name="Meirelles P."/>
            <person name="Suzuki R."/>
            <person name="Takatani N."/>
            <person name="Mino S."/>
            <person name="Suda W."/>
            <person name="Oshima K."/>
            <person name="Hattori M."/>
            <person name="Ohkuma M."/>
            <person name="Hosokawa M."/>
            <person name="Miyashita K."/>
            <person name="Thompson F.L."/>
            <person name="Niwa A."/>
            <person name="Sawabe T."/>
            <person name="Sawabe T."/>
        </authorList>
    </citation>
    <scope>NUCLEOTIDE SEQUENCE [LARGE SCALE GENOMIC DNA]</scope>
    <source>
        <strain evidence="2">JCM19314</strain>
    </source>
</reference>
<protein>
    <submittedName>
        <fullName evidence="1">Uncharacterized protein</fullName>
    </submittedName>
</protein>
<gene>
    <name evidence="1" type="ORF">JCM19314_2124</name>
</gene>
<organism evidence="1 2">
    <name type="scientific">Nonlabens ulvanivorans</name>
    <name type="common">Persicivirga ulvanivorans</name>
    <dbReference type="NCBI Taxonomy" id="906888"/>
    <lineage>
        <taxon>Bacteria</taxon>
        <taxon>Pseudomonadati</taxon>
        <taxon>Bacteroidota</taxon>
        <taxon>Flavobacteriia</taxon>
        <taxon>Flavobacteriales</taxon>
        <taxon>Flavobacteriaceae</taxon>
        <taxon>Nonlabens</taxon>
    </lineage>
</organism>
<evidence type="ECO:0000313" key="1">
    <source>
        <dbReference type="EMBL" id="GAL00516.1"/>
    </source>
</evidence>
<proteinExistence type="predicted"/>
<dbReference type="AlphaFoldDB" id="A0A090QC56"/>
<comment type="caution">
    <text evidence="1">The sequence shown here is derived from an EMBL/GenBank/DDBJ whole genome shotgun (WGS) entry which is preliminary data.</text>
</comment>
<dbReference type="EMBL" id="BBMM01000005">
    <property type="protein sequence ID" value="GAL00516.1"/>
    <property type="molecule type" value="Genomic_DNA"/>
</dbReference>
<sequence length="45" mass="5587">MIGFESCRGHFSHYKMTTKPRNHYDLRGFLVFRPTFKMKRFAFIW</sequence>
<name>A0A090QC56_NONUL</name>